<evidence type="ECO:0000256" key="1">
    <source>
        <dbReference type="ARBA" id="ARBA00022676"/>
    </source>
</evidence>
<keyword evidence="2" id="KW-0808">Transferase</keyword>
<dbReference type="InterPro" id="IPR049625">
    <property type="entry name" value="Glyco_transf_61_cat"/>
</dbReference>
<sequence length="431" mass="49421">MNKNLMVSLALARFPLPGKVFKSAIFSIVKKLISRVVPQALYKPIRARIAIISYRMYCIVSKTTIKGFYPETFTYLKQTQHQHPTIKTYEVVEKATQGTYPGPKYLFGGDEPATYCKFHPDFFVSVIPHATVLGMDGAVITDNYRLLWDVSYDWPRSFGYHHEYKRRWQAPVEISGTTAVLNTFTAGNNYYHWMFNLLPRLHLVRRSSLRDEVDRFLVGSQTRSFQVDSLKLLDVSVTQIISQDEHPIVRCERLMIPAIVDYISYNNPPPWACHFLRQSFLPHAVVPQLCAQRIFIDRSDAKNRRLLNFPEIAGVLENYGFTAIQLERYTFAEQVHLFSRAEVIIGAHGAGLTNIVFCPQGAKVVEIFPTGAQTSFAYQQISAIVGLNYRYMYGNWVSEDIHQRILPANAPVDFQLDPQELSLALQELERL</sequence>
<evidence type="ECO:0000256" key="2">
    <source>
        <dbReference type="ARBA" id="ARBA00022679"/>
    </source>
</evidence>
<evidence type="ECO:0000259" key="4">
    <source>
        <dbReference type="Pfam" id="PF04577"/>
    </source>
</evidence>
<dbReference type="PANTHER" id="PTHR20961">
    <property type="entry name" value="GLYCOSYLTRANSFERASE"/>
    <property type="match status" value="1"/>
</dbReference>
<gene>
    <name evidence="5" type="ORF">AVDCRST_MAG81-3861</name>
</gene>
<organism evidence="5">
    <name type="scientific">uncultured Synechococcales cyanobacterium</name>
    <dbReference type="NCBI Taxonomy" id="1936017"/>
    <lineage>
        <taxon>Bacteria</taxon>
        <taxon>Bacillati</taxon>
        <taxon>Cyanobacteriota</taxon>
        <taxon>Cyanophyceae</taxon>
        <taxon>Synechococcales</taxon>
        <taxon>environmental samples</taxon>
    </lineage>
</organism>
<name>A0A6J4VRT0_9CYAN</name>
<dbReference type="GO" id="GO:0016757">
    <property type="term" value="F:glycosyltransferase activity"/>
    <property type="evidence" value="ECO:0007669"/>
    <property type="project" value="UniProtKB-KW"/>
</dbReference>
<proteinExistence type="predicted"/>
<dbReference type="InterPro" id="IPR007657">
    <property type="entry name" value="Glycosyltransferase_61"/>
</dbReference>
<evidence type="ECO:0000313" key="5">
    <source>
        <dbReference type="EMBL" id="CAA9586222.1"/>
    </source>
</evidence>
<keyword evidence="3" id="KW-0325">Glycoprotein</keyword>
<dbReference type="Pfam" id="PF04577">
    <property type="entry name" value="Glyco_transf_61"/>
    <property type="match status" value="1"/>
</dbReference>
<dbReference type="AlphaFoldDB" id="A0A6J4VRT0"/>
<dbReference type="EMBL" id="CADCWO010000202">
    <property type="protein sequence ID" value="CAA9586222.1"/>
    <property type="molecule type" value="Genomic_DNA"/>
</dbReference>
<evidence type="ECO:0000256" key="3">
    <source>
        <dbReference type="ARBA" id="ARBA00023180"/>
    </source>
</evidence>
<keyword evidence="1" id="KW-0328">Glycosyltransferase</keyword>
<reference evidence="5" key="1">
    <citation type="submission" date="2020-02" db="EMBL/GenBank/DDBJ databases">
        <authorList>
            <person name="Meier V. D."/>
        </authorList>
    </citation>
    <scope>NUCLEOTIDE SEQUENCE</scope>
    <source>
        <strain evidence="5">AVDCRST_MAG81</strain>
    </source>
</reference>
<protein>
    <recommendedName>
        <fullName evidence="4">Glycosyltransferase 61 catalytic domain-containing protein</fullName>
    </recommendedName>
</protein>
<accession>A0A6J4VRT0</accession>
<feature type="domain" description="Glycosyltransferase 61 catalytic" evidence="4">
    <location>
        <begin position="190"/>
        <end position="365"/>
    </location>
</feature>